<dbReference type="AlphaFoldDB" id="A0AAW0G9I9"/>
<keyword evidence="1" id="KW-0732">Signal</keyword>
<reference evidence="2 3" key="1">
    <citation type="submission" date="2022-09" db="EMBL/GenBank/DDBJ databases">
        <authorList>
            <person name="Palmer J.M."/>
        </authorList>
    </citation>
    <scope>NUCLEOTIDE SEQUENCE [LARGE SCALE GENOMIC DNA]</scope>
    <source>
        <strain evidence="2 3">DSM 7382</strain>
    </source>
</reference>
<protein>
    <submittedName>
        <fullName evidence="2">Uncharacterized protein</fullName>
    </submittedName>
</protein>
<dbReference type="Proteomes" id="UP001385951">
    <property type="component" value="Unassembled WGS sequence"/>
</dbReference>
<evidence type="ECO:0000313" key="3">
    <source>
        <dbReference type="Proteomes" id="UP001385951"/>
    </source>
</evidence>
<evidence type="ECO:0000256" key="1">
    <source>
        <dbReference type="SAM" id="SignalP"/>
    </source>
</evidence>
<sequence>MKFINIAVFTSLFATASMAAPQPRQTFCAEAARFGVMQIVPTDLVPGSWYTLHTDFSCGISKGVTPKYLDYYLEVPAGLNNGHQPPILIARREFAPPSTSNPDASLTFTAQIPEWGGFFPNSSYMITLRNSFIQHTTDGQEIYLVGGTEMPINLTT</sequence>
<keyword evidence="3" id="KW-1185">Reference proteome</keyword>
<name>A0AAW0G9I9_9APHY</name>
<dbReference type="EMBL" id="JASBNA010000011">
    <property type="protein sequence ID" value="KAK7688289.1"/>
    <property type="molecule type" value="Genomic_DNA"/>
</dbReference>
<evidence type="ECO:0000313" key="2">
    <source>
        <dbReference type="EMBL" id="KAK7688289.1"/>
    </source>
</evidence>
<proteinExistence type="predicted"/>
<organism evidence="2 3">
    <name type="scientific">Cerrena zonata</name>
    <dbReference type="NCBI Taxonomy" id="2478898"/>
    <lineage>
        <taxon>Eukaryota</taxon>
        <taxon>Fungi</taxon>
        <taxon>Dikarya</taxon>
        <taxon>Basidiomycota</taxon>
        <taxon>Agaricomycotina</taxon>
        <taxon>Agaricomycetes</taxon>
        <taxon>Polyporales</taxon>
        <taxon>Cerrenaceae</taxon>
        <taxon>Cerrena</taxon>
    </lineage>
</organism>
<gene>
    <name evidence="2" type="ORF">QCA50_008659</name>
</gene>
<feature type="signal peptide" evidence="1">
    <location>
        <begin position="1"/>
        <end position="19"/>
    </location>
</feature>
<comment type="caution">
    <text evidence="2">The sequence shown here is derived from an EMBL/GenBank/DDBJ whole genome shotgun (WGS) entry which is preliminary data.</text>
</comment>
<feature type="chain" id="PRO_5043967895" evidence="1">
    <location>
        <begin position="20"/>
        <end position="156"/>
    </location>
</feature>
<accession>A0AAW0G9I9</accession>